<evidence type="ECO:0000313" key="2">
    <source>
        <dbReference type="EMBL" id="RNB61533.1"/>
    </source>
</evidence>
<dbReference type="InterPro" id="IPR006541">
    <property type="entry name" value="Bacteriocin_ass"/>
</dbReference>
<name>A0A3M8BE31_9BACL</name>
<evidence type="ECO:0000313" key="3">
    <source>
        <dbReference type="Proteomes" id="UP000276178"/>
    </source>
</evidence>
<dbReference type="Pfam" id="PF07242">
    <property type="entry name" value="DUF1430"/>
    <property type="match status" value="1"/>
</dbReference>
<protein>
    <submittedName>
        <fullName evidence="2">DUF1430 domain-containing protein</fullName>
    </submittedName>
</protein>
<feature type="transmembrane region" description="Helical" evidence="1">
    <location>
        <begin position="270"/>
        <end position="292"/>
    </location>
</feature>
<organism evidence="2 3">
    <name type="scientific">Brevibacillus agri</name>
    <dbReference type="NCBI Taxonomy" id="51101"/>
    <lineage>
        <taxon>Bacteria</taxon>
        <taxon>Bacillati</taxon>
        <taxon>Bacillota</taxon>
        <taxon>Bacilli</taxon>
        <taxon>Bacillales</taxon>
        <taxon>Paenibacillaceae</taxon>
        <taxon>Brevibacillus</taxon>
    </lineage>
</organism>
<proteinExistence type="predicted"/>
<gene>
    <name evidence="2" type="ORF">EB820_00555</name>
</gene>
<keyword evidence="1" id="KW-1133">Transmembrane helix</keyword>
<reference evidence="2 3" key="1">
    <citation type="submission" date="2018-10" db="EMBL/GenBank/DDBJ databases">
        <title>Phylogenomics of Brevibacillus.</title>
        <authorList>
            <person name="Dunlap C."/>
        </authorList>
    </citation>
    <scope>NUCLEOTIDE SEQUENCE [LARGE SCALE GENOMIC DNA]</scope>
    <source>
        <strain evidence="2 3">NRRL NRS 1219</strain>
    </source>
</reference>
<comment type="caution">
    <text evidence="2">The sequence shown here is derived from an EMBL/GenBank/DDBJ whole genome shotgun (WGS) entry which is preliminary data.</text>
</comment>
<sequence>SLVLTVHISEDTSDFILLVPEKYRNKEKEILDYFTKVRKNLVEVDENRFQVEVPDRVRNQRLSIIWTANNQKIFSFNPEVFPLENNMIVDPIIRVVTEKNSLVADKANMMSGGGGRDPLKVKLINRDSERTFELLEPELKRLKLDDNLTNLISVDQYVLSQIYELKNTRTQLTFISLGLLAGLLVLVVQNLSVFFSKFQRRFIVRRLFGTGFFKTYQEYMWLLSVTWAIQIGACLLVNSGFASSLLQMAGSVSMVASSVNEAVGSSSDRLLAIGGGVLAIEFVASVLALFVIERKNKGKVLKGGGGAA</sequence>
<keyword evidence="1" id="KW-0812">Transmembrane</keyword>
<feature type="transmembrane region" description="Helical" evidence="1">
    <location>
        <begin position="219"/>
        <end position="250"/>
    </location>
</feature>
<feature type="transmembrane region" description="Helical" evidence="1">
    <location>
        <begin position="174"/>
        <end position="198"/>
    </location>
</feature>
<feature type="non-terminal residue" evidence="2">
    <location>
        <position position="1"/>
    </location>
</feature>
<dbReference type="EMBL" id="RHHN01000004">
    <property type="protein sequence ID" value="RNB61533.1"/>
    <property type="molecule type" value="Genomic_DNA"/>
</dbReference>
<dbReference type="RefSeq" id="WP_122952390.1">
    <property type="nucleotide sequence ID" value="NZ_JBCNIS010000036.1"/>
</dbReference>
<evidence type="ECO:0000256" key="1">
    <source>
        <dbReference type="SAM" id="Phobius"/>
    </source>
</evidence>
<dbReference type="Proteomes" id="UP000276178">
    <property type="component" value="Unassembled WGS sequence"/>
</dbReference>
<keyword evidence="1" id="KW-0472">Membrane</keyword>
<accession>A0A3M8BE31</accession>
<dbReference type="AlphaFoldDB" id="A0A3M8BE31"/>